<reference evidence="1" key="1">
    <citation type="journal article" date="2014" name="Front. Microbiol.">
        <title>High frequency of phylogenetically diverse reductive dehalogenase-homologous genes in deep subseafloor sedimentary metagenomes.</title>
        <authorList>
            <person name="Kawai M."/>
            <person name="Futagami T."/>
            <person name="Toyoda A."/>
            <person name="Takaki Y."/>
            <person name="Nishi S."/>
            <person name="Hori S."/>
            <person name="Arai W."/>
            <person name="Tsubouchi T."/>
            <person name="Morono Y."/>
            <person name="Uchiyama I."/>
            <person name="Ito T."/>
            <person name="Fujiyama A."/>
            <person name="Inagaki F."/>
            <person name="Takami H."/>
        </authorList>
    </citation>
    <scope>NUCLEOTIDE SEQUENCE</scope>
    <source>
        <strain evidence="1">Expedition CK06-06</strain>
    </source>
</reference>
<accession>X1L8Y9</accession>
<gene>
    <name evidence="1" type="ORF">S06H3_16274</name>
</gene>
<feature type="non-terminal residue" evidence="1">
    <location>
        <position position="1"/>
    </location>
</feature>
<organism evidence="1">
    <name type="scientific">marine sediment metagenome</name>
    <dbReference type="NCBI Taxonomy" id="412755"/>
    <lineage>
        <taxon>unclassified sequences</taxon>
        <taxon>metagenomes</taxon>
        <taxon>ecological metagenomes</taxon>
    </lineage>
</organism>
<proteinExistence type="predicted"/>
<name>X1L8Y9_9ZZZZ</name>
<evidence type="ECO:0000313" key="1">
    <source>
        <dbReference type="EMBL" id="GAI15797.1"/>
    </source>
</evidence>
<dbReference type="EMBL" id="BARV01008042">
    <property type="protein sequence ID" value="GAI15797.1"/>
    <property type="molecule type" value="Genomic_DNA"/>
</dbReference>
<protein>
    <submittedName>
        <fullName evidence="1">Uncharacterized protein</fullName>
    </submittedName>
</protein>
<dbReference type="AlphaFoldDB" id="X1L8Y9"/>
<sequence length="29" mass="3523">FLCYTGTEIREEEGRAKEFWMAKMAGRRR</sequence>
<comment type="caution">
    <text evidence="1">The sequence shown here is derived from an EMBL/GenBank/DDBJ whole genome shotgun (WGS) entry which is preliminary data.</text>
</comment>